<organism evidence="1 2">
    <name type="scientific">Mycena albidolilacea</name>
    <dbReference type="NCBI Taxonomy" id="1033008"/>
    <lineage>
        <taxon>Eukaryota</taxon>
        <taxon>Fungi</taxon>
        <taxon>Dikarya</taxon>
        <taxon>Basidiomycota</taxon>
        <taxon>Agaricomycotina</taxon>
        <taxon>Agaricomycetes</taxon>
        <taxon>Agaricomycetidae</taxon>
        <taxon>Agaricales</taxon>
        <taxon>Marasmiineae</taxon>
        <taxon>Mycenaceae</taxon>
        <taxon>Mycena</taxon>
    </lineage>
</organism>
<accession>A0AAD7ELF3</accession>
<evidence type="ECO:0000313" key="1">
    <source>
        <dbReference type="EMBL" id="KAJ7337004.1"/>
    </source>
</evidence>
<feature type="non-terminal residue" evidence="1">
    <location>
        <position position="1"/>
    </location>
</feature>
<sequence>KLICAFVYKNFPNIILIYVPGNLTSIFQLQDMGIQRITKHRLCQPQLNYLVRCYEEQISEGITPENIKLSNSYPILHDAFIHTCVDLYDWLLSDIIKRSWEMCVVD</sequence>
<dbReference type="Proteomes" id="UP001218218">
    <property type="component" value="Unassembled WGS sequence"/>
</dbReference>
<dbReference type="AlphaFoldDB" id="A0AAD7ELF3"/>
<evidence type="ECO:0000313" key="2">
    <source>
        <dbReference type="Proteomes" id="UP001218218"/>
    </source>
</evidence>
<protein>
    <recommendedName>
        <fullName evidence="3">DDE-1 domain-containing protein</fullName>
    </recommendedName>
</protein>
<evidence type="ECO:0008006" key="3">
    <source>
        <dbReference type="Google" id="ProtNLM"/>
    </source>
</evidence>
<proteinExistence type="predicted"/>
<dbReference type="EMBL" id="JARIHO010000030">
    <property type="protein sequence ID" value="KAJ7337004.1"/>
    <property type="molecule type" value="Genomic_DNA"/>
</dbReference>
<name>A0AAD7ELF3_9AGAR</name>
<comment type="caution">
    <text evidence="1">The sequence shown here is derived from an EMBL/GenBank/DDBJ whole genome shotgun (WGS) entry which is preliminary data.</text>
</comment>
<keyword evidence="2" id="KW-1185">Reference proteome</keyword>
<reference evidence="1" key="1">
    <citation type="submission" date="2023-03" db="EMBL/GenBank/DDBJ databases">
        <title>Massive genome expansion in bonnet fungi (Mycena s.s.) driven by repeated elements and novel gene families across ecological guilds.</title>
        <authorList>
            <consortium name="Lawrence Berkeley National Laboratory"/>
            <person name="Harder C.B."/>
            <person name="Miyauchi S."/>
            <person name="Viragh M."/>
            <person name="Kuo A."/>
            <person name="Thoen E."/>
            <person name="Andreopoulos B."/>
            <person name="Lu D."/>
            <person name="Skrede I."/>
            <person name="Drula E."/>
            <person name="Henrissat B."/>
            <person name="Morin E."/>
            <person name="Kohler A."/>
            <person name="Barry K."/>
            <person name="LaButti K."/>
            <person name="Morin E."/>
            <person name="Salamov A."/>
            <person name="Lipzen A."/>
            <person name="Mereny Z."/>
            <person name="Hegedus B."/>
            <person name="Baldrian P."/>
            <person name="Stursova M."/>
            <person name="Weitz H."/>
            <person name="Taylor A."/>
            <person name="Grigoriev I.V."/>
            <person name="Nagy L.G."/>
            <person name="Martin F."/>
            <person name="Kauserud H."/>
        </authorList>
    </citation>
    <scope>NUCLEOTIDE SEQUENCE</scope>
    <source>
        <strain evidence="1">CBHHK002</strain>
    </source>
</reference>
<gene>
    <name evidence="1" type="ORF">DFH08DRAFT_705973</name>
</gene>